<dbReference type="Proteomes" id="UP000279959">
    <property type="component" value="Chromosome"/>
</dbReference>
<evidence type="ECO:0000313" key="2">
    <source>
        <dbReference type="EMBL" id="BBD99706.1"/>
    </source>
</evidence>
<gene>
    <name evidence="2" type="ORF">SAMIE_1032070</name>
</gene>
<feature type="region of interest" description="Disordered" evidence="1">
    <location>
        <begin position="29"/>
        <end position="48"/>
    </location>
</feature>
<keyword evidence="3" id="KW-1185">Reference proteome</keyword>
<reference evidence="2 3" key="1">
    <citation type="submission" date="2018-05" db="EMBL/GenBank/DDBJ databases">
        <title>Complete Genome Sequence of the Nonylphenol-Degrading Bacterium Sphingobium amiense DSM 16289T.</title>
        <authorList>
            <person name="Ootsuka M."/>
            <person name="Nishizawa T."/>
            <person name="Ohta H."/>
        </authorList>
    </citation>
    <scope>NUCLEOTIDE SEQUENCE [LARGE SCALE GENOMIC DNA]</scope>
    <source>
        <strain evidence="2 3">DSM 16289</strain>
    </source>
</reference>
<dbReference type="RefSeq" id="WP_066701074.1">
    <property type="nucleotide sequence ID" value="NZ_AP018664.1"/>
</dbReference>
<evidence type="ECO:0000256" key="1">
    <source>
        <dbReference type="SAM" id="MobiDB-lite"/>
    </source>
</evidence>
<sequence length="200" mass="22020">MALLIAGWLGLRSEMVIAQSVARLQRQAVSLRSERPSPEPDPDLPADKPPRALLADALFIAQQHATAPAPTRRPALIAADETVADVTARRPHSADAWVIRALLRSQLAGEGDASAIDALARSYREAPFLYRAAEWRVGYGARQWGRLDAGSQARLINEALIYGQINGSARLQMFAQIRDTDAYAPVLSAWHRLQLRRALR</sequence>
<evidence type="ECO:0000313" key="3">
    <source>
        <dbReference type="Proteomes" id="UP000279959"/>
    </source>
</evidence>
<dbReference type="KEGG" id="sami:SAMIE_1032070"/>
<dbReference type="AlphaFoldDB" id="A0A494W8Q0"/>
<name>A0A494W8Q0_9SPHN</name>
<accession>A0A494W8Q0</accession>
<protein>
    <submittedName>
        <fullName evidence="2">Uncharacterized protein</fullName>
    </submittedName>
</protein>
<proteinExistence type="predicted"/>
<dbReference type="EMBL" id="AP018664">
    <property type="protein sequence ID" value="BBD99706.1"/>
    <property type="molecule type" value="Genomic_DNA"/>
</dbReference>
<organism evidence="2 3">
    <name type="scientific">Sphingobium amiense</name>
    <dbReference type="NCBI Taxonomy" id="135719"/>
    <lineage>
        <taxon>Bacteria</taxon>
        <taxon>Pseudomonadati</taxon>
        <taxon>Pseudomonadota</taxon>
        <taxon>Alphaproteobacteria</taxon>
        <taxon>Sphingomonadales</taxon>
        <taxon>Sphingomonadaceae</taxon>
        <taxon>Sphingobium</taxon>
    </lineage>
</organism>